<accession>A0A371CR64</accession>
<name>A0A371CR64_9APHY</name>
<dbReference type="Proteomes" id="UP000256964">
    <property type="component" value="Unassembled WGS sequence"/>
</dbReference>
<feature type="non-terminal residue" evidence="1">
    <location>
        <position position="61"/>
    </location>
</feature>
<organism evidence="1 2">
    <name type="scientific">Lentinus brumalis</name>
    <dbReference type="NCBI Taxonomy" id="2498619"/>
    <lineage>
        <taxon>Eukaryota</taxon>
        <taxon>Fungi</taxon>
        <taxon>Dikarya</taxon>
        <taxon>Basidiomycota</taxon>
        <taxon>Agaricomycotina</taxon>
        <taxon>Agaricomycetes</taxon>
        <taxon>Polyporales</taxon>
        <taxon>Polyporaceae</taxon>
        <taxon>Lentinus</taxon>
    </lineage>
</organism>
<evidence type="ECO:0000313" key="2">
    <source>
        <dbReference type="Proteomes" id="UP000256964"/>
    </source>
</evidence>
<gene>
    <name evidence="1" type="ORF">OH76DRAFT_1362178</name>
</gene>
<dbReference type="AlphaFoldDB" id="A0A371CR64"/>
<evidence type="ECO:0000313" key="1">
    <source>
        <dbReference type="EMBL" id="RDX42778.1"/>
    </source>
</evidence>
<keyword evidence="2" id="KW-1185">Reference proteome</keyword>
<proteinExistence type="predicted"/>
<protein>
    <submittedName>
        <fullName evidence="1">Uncharacterized protein</fullName>
    </submittedName>
</protein>
<dbReference type="EMBL" id="KZ857477">
    <property type="protein sequence ID" value="RDX42778.1"/>
    <property type="molecule type" value="Genomic_DNA"/>
</dbReference>
<sequence>MTTTWTTTPSTWTTTATIRKLLTHHRTTFLCSAIPLRKSVKSTLEALSIHLQTIYDRNPPD</sequence>
<reference evidence="1 2" key="1">
    <citation type="journal article" date="2018" name="Biotechnol. Biofuels">
        <title>Integrative visual omics of the white-rot fungus Polyporus brumalis exposes the biotechnological potential of its oxidative enzymes for delignifying raw plant biomass.</title>
        <authorList>
            <person name="Miyauchi S."/>
            <person name="Rancon A."/>
            <person name="Drula E."/>
            <person name="Hage H."/>
            <person name="Chaduli D."/>
            <person name="Favel A."/>
            <person name="Grisel S."/>
            <person name="Henrissat B."/>
            <person name="Herpoel-Gimbert I."/>
            <person name="Ruiz-Duenas F.J."/>
            <person name="Chevret D."/>
            <person name="Hainaut M."/>
            <person name="Lin J."/>
            <person name="Wang M."/>
            <person name="Pangilinan J."/>
            <person name="Lipzen A."/>
            <person name="Lesage-Meessen L."/>
            <person name="Navarro D."/>
            <person name="Riley R."/>
            <person name="Grigoriev I.V."/>
            <person name="Zhou S."/>
            <person name="Raouche S."/>
            <person name="Rosso M.N."/>
        </authorList>
    </citation>
    <scope>NUCLEOTIDE SEQUENCE [LARGE SCALE GENOMIC DNA]</scope>
    <source>
        <strain evidence="1 2">BRFM 1820</strain>
    </source>
</reference>